<keyword evidence="4" id="KW-1003">Cell membrane</keyword>
<dbReference type="InterPro" id="IPR012413">
    <property type="entry name" value="BA14K"/>
</dbReference>
<comment type="similarity">
    <text evidence="2">Belongs to the BA14k family.</text>
</comment>
<comment type="caution">
    <text evidence="8">The sequence shown here is derived from an EMBL/GenBank/DDBJ whole genome shotgun (WGS) entry which is preliminary data.</text>
</comment>
<evidence type="ECO:0000313" key="9">
    <source>
        <dbReference type="Proteomes" id="UP000311605"/>
    </source>
</evidence>
<sequence length="213" mass="22969">MRDLFTGLLLASCLVPFGIGGMKISSYLMEAPAPHSFANLDAPLWASKVKRIDVSQQAYERLPALLAPDTMLAGAGQENRSVRKTGYGTRDTETTPDGVADIGATGTGEEVAATVRDWCGARYRSYDQADNSYQPYGGGPRRTCKAPGAVAAVPLDKGVFREVDARARWCMGRYSSYRIEDNSYQPFSGSRKQCAGPEAQSASNIPEQQATSL</sequence>
<evidence type="ECO:0000256" key="5">
    <source>
        <dbReference type="ARBA" id="ARBA00022734"/>
    </source>
</evidence>
<evidence type="ECO:0000256" key="1">
    <source>
        <dbReference type="ARBA" id="ARBA00004167"/>
    </source>
</evidence>
<feature type="region of interest" description="Disordered" evidence="7">
    <location>
        <begin position="185"/>
        <end position="213"/>
    </location>
</feature>
<reference evidence="8 9" key="1">
    <citation type="submission" date="2019-06" db="EMBL/GenBank/DDBJ databases">
        <title>The draft genome of Rhizobium smilacinae PTYR-5.</title>
        <authorList>
            <person name="Liu L."/>
            <person name="Li L."/>
            <person name="Zhang X."/>
        </authorList>
    </citation>
    <scope>NUCLEOTIDE SEQUENCE [LARGE SCALE GENOMIC DNA]</scope>
    <source>
        <strain evidence="8 9">PTYR-5</strain>
    </source>
</reference>
<keyword evidence="4" id="KW-0472">Membrane</keyword>
<comment type="function">
    <text evidence="6">Has immunoglobulin-binding and hemagglutination properties, and can bind to mannose. Essential for virulence. May be involved in LPS biosynthesis or polysaccharide transport.</text>
</comment>
<evidence type="ECO:0000256" key="4">
    <source>
        <dbReference type="ARBA" id="ARBA00022475"/>
    </source>
</evidence>
<accession>A0A5C4XQK7</accession>
<proteinExistence type="inferred from homology"/>
<dbReference type="OrthoDB" id="8117189at2"/>
<dbReference type="Proteomes" id="UP000311605">
    <property type="component" value="Unassembled WGS sequence"/>
</dbReference>
<feature type="region of interest" description="Disordered" evidence="7">
    <location>
        <begin position="77"/>
        <end position="98"/>
    </location>
</feature>
<evidence type="ECO:0000256" key="7">
    <source>
        <dbReference type="SAM" id="MobiDB-lite"/>
    </source>
</evidence>
<evidence type="ECO:0000256" key="6">
    <source>
        <dbReference type="ARBA" id="ARBA00025321"/>
    </source>
</evidence>
<dbReference type="Pfam" id="PF07886">
    <property type="entry name" value="BA14K"/>
    <property type="match status" value="2"/>
</dbReference>
<name>A0A5C4XQK7_9HYPH</name>
<organism evidence="8 9">
    <name type="scientific">Aliirhizobium smilacinae</name>
    <dbReference type="NCBI Taxonomy" id="1395944"/>
    <lineage>
        <taxon>Bacteria</taxon>
        <taxon>Pseudomonadati</taxon>
        <taxon>Pseudomonadota</taxon>
        <taxon>Alphaproteobacteria</taxon>
        <taxon>Hyphomicrobiales</taxon>
        <taxon>Rhizobiaceae</taxon>
        <taxon>Aliirhizobium</taxon>
    </lineage>
</organism>
<evidence type="ECO:0000256" key="2">
    <source>
        <dbReference type="ARBA" id="ARBA00010270"/>
    </source>
</evidence>
<evidence type="ECO:0000256" key="3">
    <source>
        <dbReference type="ARBA" id="ARBA00020552"/>
    </source>
</evidence>
<comment type="subcellular location">
    <subcellularLocation>
        <location evidence="1">Membrane</location>
        <topology evidence="1">Single-pass membrane protein</topology>
    </subcellularLocation>
</comment>
<dbReference type="GO" id="GO:0030246">
    <property type="term" value="F:carbohydrate binding"/>
    <property type="evidence" value="ECO:0007669"/>
    <property type="project" value="UniProtKB-KW"/>
</dbReference>
<dbReference type="AlphaFoldDB" id="A0A5C4XQK7"/>
<evidence type="ECO:0000313" key="8">
    <source>
        <dbReference type="EMBL" id="TNM65221.1"/>
    </source>
</evidence>
<gene>
    <name evidence="8" type="ORF">FHP24_02750</name>
</gene>
<dbReference type="GO" id="GO:0016020">
    <property type="term" value="C:membrane"/>
    <property type="evidence" value="ECO:0007669"/>
    <property type="project" value="UniProtKB-SubCell"/>
</dbReference>
<keyword evidence="9" id="KW-1185">Reference proteome</keyword>
<dbReference type="RefSeq" id="WP_139672512.1">
    <property type="nucleotide sequence ID" value="NZ_VDMN01000001.1"/>
</dbReference>
<feature type="compositionally biased region" description="Polar residues" evidence="7">
    <location>
        <begin position="200"/>
        <end position="213"/>
    </location>
</feature>
<keyword evidence="5" id="KW-0430">Lectin</keyword>
<protein>
    <recommendedName>
        <fullName evidence="3">Lectin-like protein BA14k</fullName>
    </recommendedName>
</protein>
<dbReference type="EMBL" id="VDMN01000001">
    <property type="protein sequence ID" value="TNM65221.1"/>
    <property type="molecule type" value="Genomic_DNA"/>
</dbReference>